<gene>
    <name evidence="1" type="ORF">TCE0_044r16841</name>
</gene>
<evidence type="ECO:0000313" key="1">
    <source>
        <dbReference type="EMBL" id="GAM42660.1"/>
    </source>
</evidence>
<dbReference type="Proteomes" id="UP000053095">
    <property type="component" value="Unassembled WGS sequence"/>
</dbReference>
<dbReference type="AlphaFoldDB" id="A0A478EC35"/>
<dbReference type="Gene3D" id="3.90.25.10">
    <property type="entry name" value="UDP-galactose 4-epimerase, domain 1"/>
    <property type="match status" value="1"/>
</dbReference>
<proteinExistence type="predicted"/>
<dbReference type="EMBL" id="DF933840">
    <property type="protein sequence ID" value="GAM42660.1"/>
    <property type="molecule type" value="Genomic_DNA"/>
</dbReference>
<sequence>MQPEKTLGKTVSGATEYLTGPEIASALSNALNKTAQQHPDSIPSTEVAYVDTTLESYGALWGTVGLDTGSIFKFMNDYPSITENWGSAGGSESILTPAELGLKEELRSVKQRFENLNWIAALA</sequence>
<accession>A0A478EC35</accession>
<keyword evidence="2" id="KW-1185">Reference proteome</keyword>
<name>A0A478EC35_TALPI</name>
<reference evidence="2" key="1">
    <citation type="journal article" date="2015" name="Genome Announc.">
        <title>Draft genome sequence of Talaromyces cellulolyticus strain Y-94, a source of lignocellulosic biomass-degrading enzymes.</title>
        <authorList>
            <person name="Fujii T."/>
            <person name="Koike H."/>
            <person name="Sawayama S."/>
            <person name="Yano S."/>
            <person name="Inoue H."/>
        </authorList>
    </citation>
    <scope>NUCLEOTIDE SEQUENCE [LARGE SCALE GENOMIC DNA]</scope>
    <source>
        <strain evidence="2">Y-94</strain>
    </source>
</reference>
<dbReference type="Gene3D" id="3.40.50.720">
    <property type="entry name" value="NAD(P)-binding Rossmann-like Domain"/>
    <property type="match status" value="1"/>
</dbReference>
<organism evidence="1 2">
    <name type="scientific">Talaromyces pinophilus</name>
    <name type="common">Penicillium pinophilum</name>
    <dbReference type="NCBI Taxonomy" id="128442"/>
    <lineage>
        <taxon>Eukaryota</taxon>
        <taxon>Fungi</taxon>
        <taxon>Dikarya</taxon>
        <taxon>Ascomycota</taxon>
        <taxon>Pezizomycotina</taxon>
        <taxon>Eurotiomycetes</taxon>
        <taxon>Eurotiomycetidae</taxon>
        <taxon>Eurotiales</taxon>
        <taxon>Trichocomaceae</taxon>
        <taxon>Talaromyces</taxon>
        <taxon>Talaromyces sect. Talaromyces</taxon>
    </lineage>
</organism>
<protein>
    <submittedName>
        <fullName evidence="1">Uncharacterized protein</fullName>
    </submittedName>
</protein>
<evidence type="ECO:0000313" key="2">
    <source>
        <dbReference type="Proteomes" id="UP000053095"/>
    </source>
</evidence>